<feature type="compositionally biased region" description="Polar residues" evidence="1">
    <location>
        <begin position="865"/>
        <end position="887"/>
    </location>
</feature>
<gene>
    <name evidence="4" type="ORF">O181_017098</name>
</gene>
<evidence type="ECO:0000256" key="2">
    <source>
        <dbReference type="SAM" id="Phobius"/>
    </source>
</evidence>
<reference evidence="4" key="1">
    <citation type="submission" date="2021-03" db="EMBL/GenBank/DDBJ databases">
        <title>Draft genome sequence of rust myrtle Austropuccinia psidii MF-1, a brazilian biotype.</title>
        <authorList>
            <person name="Quecine M.C."/>
            <person name="Pachon D.M.R."/>
            <person name="Bonatelli M.L."/>
            <person name="Correr F.H."/>
            <person name="Franceschini L.M."/>
            <person name="Leite T.F."/>
            <person name="Margarido G.R.A."/>
            <person name="Almeida C.A."/>
            <person name="Ferrarezi J.A."/>
            <person name="Labate C.A."/>
        </authorList>
    </citation>
    <scope>NUCLEOTIDE SEQUENCE</scope>
    <source>
        <strain evidence="4">MF-1</strain>
    </source>
</reference>
<accession>A0A9Q3GRH6</accession>
<comment type="caution">
    <text evidence="4">The sequence shown here is derived from an EMBL/GenBank/DDBJ whole genome shotgun (WGS) entry which is preliminary data.</text>
</comment>
<keyword evidence="2" id="KW-0472">Membrane</keyword>
<dbReference type="PANTHER" id="PTHR35152">
    <property type="entry name" value="DOMAIN SIGNALLING PROTEIN, PUTATIVE (AFU_ORTHOLOGUE AFUA_5G11310)-RELATED"/>
    <property type="match status" value="1"/>
</dbReference>
<dbReference type="Pfam" id="PF03707">
    <property type="entry name" value="MHYT"/>
    <property type="match status" value="1"/>
</dbReference>
<evidence type="ECO:0000259" key="3">
    <source>
        <dbReference type="PROSITE" id="PS50924"/>
    </source>
</evidence>
<feature type="domain" description="MHYT" evidence="3">
    <location>
        <begin position="24"/>
        <end position="266"/>
    </location>
</feature>
<feature type="region of interest" description="Disordered" evidence="1">
    <location>
        <begin position="837"/>
        <end position="932"/>
    </location>
</feature>
<feature type="transmembrane region" description="Helical" evidence="2">
    <location>
        <begin position="206"/>
        <end position="230"/>
    </location>
</feature>
<dbReference type="InterPro" id="IPR005330">
    <property type="entry name" value="MHYT_dom"/>
</dbReference>
<dbReference type="Proteomes" id="UP000765509">
    <property type="component" value="Unassembled WGS sequence"/>
</dbReference>
<dbReference type="PANTHER" id="PTHR35152:SF1">
    <property type="entry name" value="DOMAIN SIGNALLING PROTEIN, PUTATIVE (AFU_ORTHOLOGUE AFUA_5G11310)-RELATED"/>
    <property type="match status" value="1"/>
</dbReference>
<feature type="compositionally biased region" description="Polar residues" evidence="1">
    <location>
        <begin position="840"/>
        <end position="858"/>
    </location>
</feature>
<feature type="transmembrane region" description="Helical" evidence="2">
    <location>
        <begin position="101"/>
        <end position="121"/>
    </location>
</feature>
<dbReference type="PROSITE" id="PS50924">
    <property type="entry name" value="MHYT"/>
    <property type="match status" value="1"/>
</dbReference>
<sequence>MSLNSTDPVALALYYQTHPVPQTINPGIILASILVSALGAETTLLLLSRRTSTAGARNWGLLLLAAITMGSVGIWGMHFIGMNIVLRPAPGISWYIQFNPGFTVLSLFVPMLSLAFAFVFIGAGSDSLPVEDIDEEADPIKQEKFVPEKSCIVNMFQKNISLLRQRNCDRLPSLRIVFGGLIVGGTVSLMHYSAGFSASFEREYNLNHLAFSIILACAASILSLLVFFRFQAQWHENWWKKMICALGLAAGVSGMHYLGLTGTRWYVPLGKTEGFAQGKKSATVMTIAIGFMCFAVCVISVIIVLSDFLVTRESRRKARRVVIASVTFDKAGRVLVNLDGMIPMSEVDTDFPLKDIIEELNYRQSTFQWLYTLSWDWSILDPFLSRIAGRSLGLTPPLPSPLLNNGRFVRARREPGTSYLSSKNASQLALFKDRCLETTQSLAHSLGLSVHQMGVFFDNVLRTGSRVYSNQTQKPSRSISNDEESSVYAVPISQRTQQGVMLFLVRELSGQNQDTVDNYLKRGYRFMETRWFTRVLADRAAVAKSEIEGLLEQLQLYAKRGIKPCVRSGGVYVGFFAVRPSISRQGGIDTLVYQFARHQIPAYRVPEVESITDEIRLWVASRAGQKMSELRTLCANEVDRNFSSHSNNNTKEEIRVFRSSLLLAIDAMSANLKMFPRLAERSVLSAEIVEVPSSKDDSEEMASMIIFQATFPSPARYGVELPGLSIQNETIGGYAKQEPIPTFVFVPYTLFSKTQMMILRANLARKFARECRLELEKRYPRPAALSDTSKSANIAIRHQMKNGGSVSPNQVHWQEASLTEENGEKQFPVAVTRHGKINETPDQLQTNADRTQRNSTQGLGKRFRNSTTLDNASFQASPHSTNSTSGEKPSHPRQTPEYDGLPAPTYSSPSIASYGGPITPETPTHSHSCSPLEKSYFSPSNDLIMGGAVTPRILFADNAKAHLQPMALTARLRSDDWPSRCLHSLEQGETGEVLLGVDW</sequence>
<evidence type="ECO:0000256" key="1">
    <source>
        <dbReference type="SAM" id="MobiDB-lite"/>
    </source>
</evidence>
<organism evidence="4 5">
    <name type="scientific">Austropuccinia psidii MF-1</name>
    <dbReference type="NCBI Taxonomy" id="1389203"/>
    <lineage>
        <taxon>Eukaryota</taxon>
        <taxon>Fungi</taxon>
        <taxon>Dikarya</taxon>
        <taxon>Basidiomycota</taxon>
        <taxon>Pucciniomycotina</taxon>
        <taxon>Pucciniomycetes</taxon>
        <taxon>Pucciniales</taxon>
        <taxon>Sphaerophragmiaceae</taxon>
        <taxon>Austropuccinia</taxon>
    </lineage>
</organism>
<keyword evidence="5" id="KW-1185">Reference proteome</keyword>
<name>A0A9Q3GRH6_9BASI</name>
<feature type="transmembrane region" description="Helical" evidence="2">
    <location>
        <begin position="287"/>
        <end position="310"/>
    </location>
</feature>
<evidence type="ECO:0000313" key="5">
    <source>
        <dbReference type="Proteomes" id="UP000765509"/>
    </source>
</evidence>
<proteinExistence type="predicted"/>
<dbReference type="OrthoDB" id="264015at2759"/>
<dbReference type="AlphaFoldDB" id="A0A9Q3GRH6"/>
<dbReference type="EMBL" id="AVOT02004792">
    <property type="protein sequence ID" value="MBW0477383.1"/>
    <property type="molecule type" value="Genomic_DNA"/>
</dbReference>
<keyword evidence="2" id="KW-1133">Transmembrane helix</keyword>
<feature type="transmembrane region" description="Helical" evidence="2">
    <location>
        <begin position="28"/>
        <end position="47"/>
    </location>
</feature>
<feature type="transmembrane region" description="Helical" evidence="2">
    <location>
        <begin position="59"/>
        <end position="81"/>
    </location>
</feature>
<keyword evidence="2" id="KW-0812">Transmembrane</keyword>
<feature type="transmembrane region" description="Helical" evidence="2">
    <location>
        <begin position="174"/>
        <end position="194"/>
    </location>
</feature>
<protein>
    <recommendedName>
        <fullName evidence="3">MHYT domain-containing protein</fullName>
    </recommendedName>
</protein>
<evidence type="ECO:0000313" key="4">
    <source>
        <dbReference type="EMBL" id="MBW0477383.1"/>
    </source>
</evidence>